<evidence type="ECO:0000256" key="2">
    <source>
        <dbReference type="ARBA" id="ARBA00007257"/>
    </source>
</evidence>
<dbReference type="InterPro" id="IPR041033">
    <property type="entry name" value="SpaA_PFL_dom_1"/>
</dbReference>
<dbReference type="PANTHER" id="PTHR36108">
    <property type="entry name" value="COLOSSIN-B-RELATED"/>
    <property type="match status" value="1"/>
</dbReference>
<dbReference type="Proteomes" id="UP000304148">
    <property type="component" value="Chromosome"/>
</dbReference>
<dbReference type="InterPro" id="IPR008966">
    <property type="entry name" value="Adhesion_dom_sf"/>
</dbReference>
<dbReference type="GO" id="GO:0007155">
    <property type="term" value="P:cell adhesion"/>
    <property type="evidence" value="ECO:0007669"/>
    <property type="project" value="InterPro"/>
</dbReference>
<feature type="domain" description="Collagen binding" evidence="9">
    <location>
        <begin position="623"/>
        <end position="753"/>
    </location>
</feature>
<keyword evidence="8" id="KW-0472">Membrane</keyword>
<evidence type="ECO:0000259" key="10">
    <source>
        <dbReference type="Pfam" id="PF17802"/>
    </source>
</evidence>
<keyword evidence="8" id="KW-1133">Transmembrane helix</keyword>
<dbReference type="Gene3D" id="2.60.40.740">
    <property type="match status" value="5"/>
</dbReference>
<feature type="domain" description="SpaA-like prealbumin fold" evidence="10">
    <location>
        <begin position="1416"/>
        <end position="1510"/>
    </location>
</feature>
<dbReference type="EMBL" id="LS992241">
    <property type="protein sequence ID" value="SYX87262.1"/>
    <property type="molecule type" value="Genomic_DNA"/>
</dbReference>
<feature type="domain" description="Collagen binding" evidence="9">
    <location>
        <begin position="206"/>
        <end position="326"/>
    </location>
</feature>
<evidence type="ECO:0000256" key="6">
    <source>
        <dbReference type="ARBA" id="ARBA00023088"/>
    </source>
</evidence>
<dbReference type="SUPFAM" id="SSF49478">
    <property type="entry name" value="Cna protein B-type domain"/>
    <property type="match status" value="3"/>
</dbReference>
<comment type="similarity">
    <text evidence="2">Belongs to the serine-aspartate repeat-containing protein (SDr) family.</text>
</comment>
<evidence type="ECO:0000256" key="4">
    <source>
        <dbReference type="ARBA" id="ARBA00022525"/>
    </source>
</evidence>
<dbReference type="InterPro" id="IPR008456">
    <property type="entry name" value="Collagen-bd_dom"/>
</dbReference>
<evidence type="ECO:0000256" key="1">
    <source>
        <dbReference type="ARBA" id="ARBA00004191"/>
    </source>
</evidence>
<evidence type="ECO:0000256" key="5">
    <source>
        <dbReference type="ARBA" id="ARBA00022729"/>
    </source>
</evidence>
<dbReference type="RefSeq" id="WP_172619632.1">
    <property type="nucleotide sequence ID" value="NZ_LS992241.1"/>
</dbReference>
<evidence type="ECO:0008006" key="13">
    <source>
        <dbReference type="Google" id="ProtNLM"/>
    </source>
</evidence>
<dbReference type="SUPFAM" id="SSF49401">
    <property type="entry name" value="Bacterial adhesins"/>
    <property type="match status" value="6"/>
</dbReference>
<feature type="domain" description="Collagen binding" evidence="9">
    <location>
        <begin position="486"/>
        <end position="603"/>
    </location>
</feature>
<accession>A0A383RKZ4</accession>
<protein>
    <recommendedName>
        <fullName evidence="13">Gram-positive cocci surface proteins LPxTG domain-containing protein</fullName>
    </recommendedName>
</protein>
<feature type="domain" description="SpaA-like prealbumin fold" evidence="10">
    <location>
        <begin position="1316"/>
        <end position="1405"/>
    </location>
</feature>
<keyword evidence="4" id="KW-0964">Secreted</keyword>
<sequence>MKERRKTLYVFLVIALLLNLVFPPTMVSAFDGLLDDSSNSLAQSVTAATYGNAPSVTKATYGEIQENIITDVKILDADGKEIETVRPDVGSKVKVNYTWELEDNHKYGEGSTFTFDLPKQFRVSNQIGPSDLVGGVGQYIVTPQGKVIFTFNEEINNGRGYTGDFFVERWFEEQQLGGGTQEKIVFPIRENKQKEVLVHFKPKSSTDIKKSGWTTKSMNPLDINWEVVMNTGEKEIKNAVFTDEIPTGLMLDEGSVQVEKLRILLNGQVAKDGHELIDVTGKLKTTANTIELELGDIKAAYRVTYKTDIIDLTDKQYTNNAQLTGSVDNKTVTYSDRADVNVKFSKPLAKKAIANEYDPKTQTVTWQIEFNYNERKIPQAKALIEDVFSSSQQLVDGSFEVVQVDIDNNGKGVNPKPVAGTKYEVKSDSANNKFTLQFKQDIEHAYRIIYNTKAKDRVYDNSVIVENNVTYDNETVGDKQTIGQVIFHKYGHQDEVDYKDKKMKWSINLNEDNRPMQEVKIHDNFVGQGLTFIENSLTIPGLDASKGDYSVILDKTANEGFIIDFHVPINKQYVISYWTEFDPKLKKSEYVNTATLTWKENNKVQKPIEKEATIIPDSYTTRNGKKFGKYDAANKEITWTVDINYNLHTIQQAIVRDVYTGQQKFDPKNVIVRYLSLTGGVDGVTETGAPLEQNTDYTVKTIKEDDKGGEIEFVFLKPINSAYRIQYKTSLEQYQVLNQYVNTATLYDSDTTKAPLFQDKATVSPNHGGVYVSKGGYQGTGAQSDIAFWKVRINESQSEIDAGAVLTDTLSANQKLLKNTIELYTTNVNTSGDLTESTLADTADYELLSPTEATSNVIQIKFKKNLNRAYILKYQSYIDAENKDMISNDVVIEGTSTTNGKESTDEKLKVEFANAGGGAVPKGRGKIIVNKVDGTGNALQGAAFGLYNATGDVLIRGPITNDSSNPTIVFDNIPYKDYVLKELSAPAGYLLDKKYAVGEIIRLREAEKTVKVVNHKIVRDYELTKVSTAIPSEKLEGAVFKLQIKDGTVVDGFKDVDGKTELVTNGKGIIHLSDLPPGDYKIFETKAPQGYQLDATPIYFTIDADQIVLKSGEARNTPLPGSITVTKKDAASGALLSGAEFVLKDAKGNIIATKQTVADGILNFDNLKSGTYYLVEKTAPDGYVLNTQPITVEVKNGTDTPVTVLNKLVPGSVKVIKVAAGTNTILPGAEFRIFDAHKQPAKDHTGKELTQLVTDEHGQLIITNLNPGQYFAQETKAPVGYLLNGDLFEFTVSKKAVAEVKVPNTREPEVPKTGTARLVKVDAASEERKLPGAEFRLLDANKQPVKDQAGLELPLLITNEHGEVTIPNLYPGKYYAEETKAPVGYVLNTELIEFDVNAGKEAVVMVRNILDLPPTGSVKLIKIAYENKEKKLSGAKFRLLDEEKQPVKDEAGAELPILTTDTNGEAFLPALKPGKYFFEETEAPSGYIRNTTWIGFEITRGQLTVVTVENVRYTDGGGKTDPYKPWEPSKPGDKTPPKTDPNIPTIPGQIVDPTDPKTPTTPTNPGTTTDPDRPTVPGETTDLDTGDTTEPGGSKGNPDGNKDDEGNPDDADLGGKTDSKKPNPKPGGKLPQTGEEAPVSPIVGMILITAAALMWIARKRLFVRR</sequence>
<gene>
    <name evidence="11" type="ORF">PBLR_15692</name>
</gene>
<feature type="domain" description="Collagen binding" evidence="9">
    <location>
        <begin position="358"/>
        <end position="470"/>
    </location>
</feature>
<feature type="region of interest" description="Disordered" evidence="7">
    <location>
        <begin position="1513"/>
        <end position="1639"/>
    </location>
</feature>
<organism evidence="11 12">
    <name type="scientific">Paenibacillus alvei</name>
    <name type="common">Bacillus alvei</name>
    <dbReference type="NCBI Taxonomy" id="44250"/>
    <lineage>
        <taxon>Bacteria</taxon>
        <taxon>Bacillati</taxon>
        <taxon>Bacillota</taxon>
        <taxon>Bacilli</taxon>
        <taxon>Bacillales</taxon>
        <taxon>Paenibacillaceae</taxon>
        <taxon>Paenibacillus</taxon>
    </lineage>
</organism>
<feature type="domain" description="SpaA-like prealbumin fold" evidence="10">
    <location>
        <begin position="925"/>
        <end position="997"/>
    </location>
</feature>
<feature type="domain" description="Collagen binding" evidence="9">
    <location>
        <begin position="772"/>
        <end position="899"/>
    </location>
</feature>
<dbReference type="PANTHER" id="PTHR36108:SF13">
    <property type="entry name" value="COLOSSIN-B-RELATED"/>
    <property type="match status" value="1"/>
</dbReference>
<keyword evidence="8" id="KW-0812">Transmembrane</keyword>
<dbReference type="InterPro" id="IPR013783">
    <property type="entry name" value="Ig-like_fold"/>
</dbReference>
<comment type="subcellular location">
    <subcellularLocation>
        <location evidence="1">Secreted</location>
        <location evidence="1">Cell wall</location>
    </subcellularLocation>
</comment>
<evidence type="ECO:0000256" key="8">
    <source>
        <dbReference type="SAM" id="Phobius"/>
    </source>
</evidence>
<reference evidence="12" key="1">
    <citation type="submission" date="2018-08" db="EMBL/GenBank/DDBJ databases">
        <authorList>
            <person name="Chevrot R."/>
        </authorList>
    </citation>
    <scope>NUCLEOTIDE SEQUENCE [LARGE SCALE GENOMIC DNA]</scope>
</reference>
<dbReference type="Gene3D" id="2.60.40.1280">
    <property type="match status" value="1"/>
</dbReference>
<dbReference type="GO" id="GO:0005518">
    <property type="term" value="F:collagen binding"/>
    <property type="evidence" value="ECO:0007669"/>
    <property type="project" value="InterPro"/>
</dbReference>
<proteinExistence type="inferred from homology"/>
<keyword evidence="5" id="KW-0732">Signal</keyword>
<feature type="compositionally biased region" description="Low complexity" evidence="7">
    <location>
        <begin position="1557"/>
        <end position="1580"/>
    </location>
</feature>
<evidence type="ECO:0000313" key="11">
    <source>
        <dbReference type="EMBL" id="SYX87262.1"/>
    </source>
</evidence>
<evidence type="ECO:0000256" key="7">
    <source>
        <dbReference type="SAM" id="MobiDB-lite"/>
    </source>
</evidence>
<evidence type="ECO:0000256" key="3">
    <source>
        <dbReference type="ARBA" id="ARBA00022512"/>
    </source>
</evidence>
<keyword evidence="6" id="KW-0572">Peptidoglycan-anchor</keyword>
<dbReference type="NCBIfam" id="TIGR01167">
    <property type="entry name" value="LPXTG_anchor"/>
    <property type="match status" value="1"/>
</dbReference>
<feature type="domain" description="SpaA-like prealbumin fold" evidence="10">
    <location>
        <begin position="1211"/>
        <end position="1304"/>
    </location>
</feature>
<dbReference type="Pfam" id="PF05737">
    <property type="entry name" value="Collagen_bind"/>
    <property type="match status" value="5"/>
</dbReference>
<evidence type="ECO:0000259" key="9">
    <source>
        <dbReference type="Pfam" id="PF05737"/>
    </source>
</evidence>
<name>A0A383RKZ4_PAEAL</name>
<dbReference type="Pfam" id="PF17802">
    <property type="entry name" value="SpaA"/>
    <property type="match status" value="6"/>
</dbReference>
<dbReference type="InterPro" id="IPR011252">
    <property type="entry name" value="Fibrogen-bd_dom1"/>
</dbReference>
<feature type="domain" description="SpaA-like prealbumin fold" evidence="10">
    <location>
        <begin position="1121"/>
        <end position="1206"/>
    </location>
</feature>
<feature type="transmembrane region" description="Helical" evidence="8">
    <location>
        <begin position="1639"/>
        <end position="1657"/>
    </location>
</feature>
<dbReference type="Gene3D" id="2.60.40.10">
    <property type="entry name" value="Immunoglobulins"/>
    <property type="match status" value="6"/>
</dbReference>
<keyword evidence="3" id="KW-0134">Cell wall</keyword>
<evidence type="ECO:0000313" key="12">
    <source>
        <dbReference type="Proteomes" id="UP000304148"/>
    </source>
</evidence>
<feature type="domain" description="SpaA-like prealbumin fold" evidence="10">
    <location>
        <begin position="1022"/>
        <end position="1106"/>
    </location>
</feature>